<protein>
    <recommendedName>
        <fullName evidence="3">Transposase</fullName>
    </recommendedName>
</protein>
<dbReference type="EMBL" id="JACCHS010000007">
    <property type="protein sequence ID" value="NYT46485.1"/>
    <property type="molecule type" value="Genomic_DNA"/>
</dbReference>
<reference evidence="1 2" key="1">
    <citation type="submission" date="2020-05" db="EMBL/GenBank/DDBJ databases">
        <title>Horizontal transmission and recombination maintain forever young bacterial symbiont genomes.</title>
        <authorList>
            <person name="Russell S.L."/>
            <person name="Pepper-Tunick E."/>
            <person name="Svedberg J."/>
            <person name="Byrne A."/>
            <person name="Ruelas Castillo J."/>
            <person name="Vollmers C."/>
            <person name="Beinart R.A."/>
            <person name="Corbett-Detig R."/>
        </authorList>
    </citation>
    <scope>NUCLEOTIDE SEQUENCE [LARGE SCALE GENOMIC DNA]</scope>
    <source>
        <strain evidence="1">4727-3</strain>
    </source>
</reference>
<organism evidence="1 2">
    <name type="scientific">Candidatus Methanofishera endochildressiae</name>
    <dbReference type="NCBI Taxonomy" id="2738884"/>
    <lineage>
        <taxon>Bacteria</taxon>
        <taxon>Pseudomonadati</taxon>
        <taxon>Pseudomonadota</taxon>
        <taxon>Gammaproteobacteria</taxon>
        <taxon>Candidatus Methanofishera</taxon>
    </lineage>
</organism>
<evidence type="ECO:0008006" key="3">
    <source>
        <dbReference type="Google" id="ProtNLM"/>
    </source>
</evidence>
<proteinExistence type="predicted"/>
<evidence type="ECO:0000313" key="1">
    <source>
        <dbReference type="EMBL" id="NYT46485.1"/>
    </source>
</evidence>
<name>A0A7Z0MML3_9GAMM</name>
<accession>A0A7Z0MML3</accession>
<dbReference type="AlphaFoldDB" id="A0A7Z0MML3"/>
<sequence>MQTFLQHGDRQVDQIRRRVIEGETIPHDEKVFSLFQPHTEWISKGKAGVPVELGIRVCIMEDYHGFILHRRSCKETDDKITGKWSKMTQAKFPKFNACSFDKGFHSKSNQSGLKEILDEVTLPKKGKLSIKDQEREYAEEFKQAKKKHSAVESAINALQVHGLSQCRDHGIDGFERYTALAILSRNIQKVGAIKQGMERQRWPKKKEKQAA</sequence>
<evidence type="ECO:0000313" key="2">
    <source>
        <dbReference type="Proteomes" id="UP000537890"/>
    </source>
</evidence>
<gene>
    <name evidence="1" type="ORF">H0A75_01025</name>
</gene>
<dbReference type="Proteomes" id="UP000537890">
    <property type="component" value="Unassembled WGS sequence"/>
</dbReference>
<comment type="caution">
    <text evidence="1">The sequence shown here is derived from an EMBL/GenBank/DDBJ whole genome shotgun (WGS) entry which is preliminary data.</text>
</comment>